<dbReference type="GO" id="GO:0006355">
    <property type="term" value="P:regulation of DNA-templated transcription"/>
    <property type="evidence" value="ECO:0007669"/>
    <property type="project" value="InterPro"/>
</dbReference>
<dbReference type="Proteomes" id="UP001201163">
    <property type="component" value="Unassembled WGS sequence"/>
</dbReference>
<keyword evidence="2" id="KW-0805">Transcription regulation</keyword>
<comment type="caution">
    <text evidence="6">The sequence shown here is derived from an EMBL/GenBank/DDBJ whole genome shotgun (WGS) entry which is preliminary data.</text>
</comment>
<name>A0AAD4Q927_9AGAM</name>
<feature type="compositionally biased region" description="Low complexity" evidence="4">
    <location>
        <begin position="213"/>
        <end position="240"/>
    </location>
</feature>
<evidence type="ECO:0000313" key="6">
    <source>
        <dbReference type="EMBL" id="KAH8982279.1"/>
    </source>
</evidence>
<comment type="similarity">
    <text evidence="1">Belongs to the CNOT2/3/5 family.</text>
</comment>
<feature type="region of interest" description="Disordered" evidence="4">
    <location>
        <begin position="1"/>
        <end position="266"/>
    </location>
</feature>
<evidence type="ECO:0000259" key="5">
    <source>
        <dbReference type="Pfam" id="PF04153"/>
    </source>
</evidence>
<dbReference type="Gene3D" id="2.30.30.1020">
    <property type="entry name" value="CCR4-NOT complex subunit 2/3/5, C-terminal domain"/>
    <property type="match status" value="1"/>
</dbReference>
<dbReference type="GO" id="GO:0030015">
    <property type="term" value="C:CCR4-NOT core complex"/>
    <property type="evidence" value="ECO:0007669"/>
    <property type="project" value="InterPro"/>
</dbReference>
<evidence type="ECO:0000256" key="3">
    <source>
        <dbReference type="ARBA" id="ARBA00023163"/>
    </source>
</evidence>
<feature type="compositionally biased region" description="Polar residues" evidence="4">
    <location>
        <begin position="45"/>
        <end position="58"/>
    </location>
</feature>
<dbReference type="Pfam" id="PF04153">
    <property type="entry name" value="NOT2_3_5_C"/>
    <property type="match status" value="1"/>
</dbReference>
<feature type="compositionally biased region" description="Pro residues" evidence="4">
    <location>
        <begin position="1"/>
        <end position="15"/>
    </location>
</feature>
<sequence length="629" mass="65443">MNRPGQPPQRPPSLGPTPGIAGPFRGPYPTYGLPPRSIVPAYPTQALQNHRATQNLVPQPTPGGFVQPRTPAGFAFGGANPQQQQQQSQPQPSHPQLPLPPHQQQQPPTSAHPSLSHLQSATPSLGGGTGNGGGTALSVSSTSELGLDPNDFPALGATPSTATSTSNPTPATSYASQAGTGVPPSGSTGATSGSALPRDFTADDFPALGGGPTPAQQSSQQQQQQQHQPSQGQQHTQPTSHDSHPPGLGGLGNQQQQPGLLNLGPRALQSLQSETEKQRHNMKLNAAAQAAWNQPSATPSQGLAQSYQNGTQQQQQQQSLHAPPGVPPPASFSQQPSQQGQGQAPAQGTPFVGNGNTPGNGAAATGNGGNAVGADAQGQSAPTSVAPVPQTPAQQVLMSAADRWGLLGLLAMIKNADPDQALLSVGTDLGTMGLDMQQQGNLYSTFITPWADSSAAHTVEPDFHLPGCYNVQPPAPGPGKAAAFSDETLFFMFYSSPGDALQEIAAQELYNRNWRYHKELRIWLTKESGTAPSQKVPGGEQGTYTFWDPDNWAKERKEMVVLYADLEEKTLTTPAPAPPPTAASAAFASGSVQQGPPQLQQMQMGQMGQMGQVQPQVRGAFQGVSMAAM</sequence>
<keyword evidence="7" id="KW-1185">Reference proteome</keyword>
<feature type="compositionally biased region" description="Low complexity" evidence="4">
    <location>
        <begin position="253"/>
        <end position="265"/>
    </location>
</feature>
<reference evidence="6" key="1">
    <citation type="submission" date="2022-01" db="EMBL/GenBank/DDBJ databases">
        <title>Comparative genomics reveals a dynamic genome evolution in the ectomycorrhizal milk-cap (Lactarius) mushrooms.</title>
        <authorList>
            <consortium name="DOE Joint Genome Institute"/>
            <person name="Lebreton A."/>
            <person name="Tang N."/>
            <person name="Kuo A."/>
            <person name="LaButti K."/>
            <person name="Drula E."/>
            <person name="Barry K."/>
            <person name="Clum A."/>
            <person name="Lipzen A."/>
            <person name="Mousain D."/>
            <person name="Ng V."/>
            <person name="Wang R."/>
            <person name="Wang X."/>
            <person name="Dai Y."/>
            <person name="Henrissat B."/>
            <person name="Grigoriev I.V."/>
            <person name="Guerin-Laguette A."/>
            <person name="Yu F."/>
            <person name="Martin F.M."/>
        </authorList>
    </citation>
    <scope>NUCLEOTIDE SEQUENCE</scope>
    <source>
        <strain evidence="6">QP</strain>
    </source>
</reference>
<feature type="compositionally biased region" description="Low complexity" evidence="4">
    <location>
        <begin position="331"/>
        <end position="365"/>
    </location>
</feature>
<evidence type="ECO:0000256" key="4">
    <source>
        <dbReference type="SAM" id="MobiDB-lite"/>
    </source>
</evidence>
<feature type="compositionally biased region" description="Low complexity" evidence="4">
    <location>
        <begin position="153"/>
        <end position="197"/>
    </location>
</feature>
<feature type="compositionally biased region" description="Pro residues" evidence="4">
    <location>
        <begin position="92"/>
        <end position="101"/>
    </location>
</feature>
<dbReference type="InterPro" id="IPR007282">
    <property type="entry name" value="NOT2/3/5_C"/>
</dbReference>
<feature type="compositionally biased region" description="Polar residues" evidence="4">
    <location>
        <begin position="292"/>
        <end position="311"/>
    </location>
</feature>
<feature type="region of interest" description="Disordered" evidence="4">
    <location>
        <begin position="287"/>
        <end position="388"/>
    </location>
</feature>
<evidence type="ECO:0000313" key="7">
    <source>
        <dbReference type="Proteomes" id="UP001201163"/>
    </source>
</evidence>
<proteinExistence type="inferred from homology"/>
<accession>A0AAD4Q927</accession>
<feature type="domain" description="NOT2/NOT3/NOT5 C-terminal" evidence="5">
    <location>
        <begin position="443"/>
        <end position="565"/>
    </location>
</feature>
<dbReference type="GO" id="GO:0000289">
    <property type="term" value="P:nuclear-transcribed mRNA poly(A) tail shortening"/>
    <property type="evidence" value="ECO:0007669"/>
    <property type="project" value="UniProtKB-ARBA"/>
</dbReference>
<dbReference type="InterPro" id="IPR038635">
    <property type="entry name" value="CCR4-NOT_su2/3/5_C_sf"/>
</dbReference>
<dbReference type="EMBL" id="JAKELL010000102">
    <property type="protein sequence ID" value="KAH8982279.1"/>
    <property type="molecule type" value="Genomic_DNA"/>
</dbReference>
<gene>
    <name evidence="6" type="ORF">EDB92DRAFT_1894725</name>
</gene>
<dbReference type="AlphaFoldDB" id="A0AAD4Q927"/>
<feature type="compositionally biased region" description="Gly residues" evidence="4">
    <location>
        <begin position="125"/>
        <end position="135"/>
    </location>
</feature>
<keyword evidence="3" id="KW-0804">Transcription</keyword>
<evidence type="ECO:0000256" key="2">
    <source>
        <dbReference type="ARBA" id="ARBA00023015"/>
    </source>
</evidence>
<feature type="compositionally biased region" description="Low complexity" evidence="4">
    <location>
        <begin position="81"/>
        <end position="91"/>
    </location>
</feature>
<dbReference type="PANTHER" id="PTHR23326">
    <property type="entry name" value="CCR4 NOT-RELATED"/>
    <property type="match status" value="1"/>
</dbReference>
<dbReference type="InterPro" id="IPR040168">
    <property type="entry name" value="Not2/3/5"/>
</dbReference>
<protein>
    <recommendedName>
        <fullName evidence="5">NOT2/NOT3/NOT5 C-terminal domain-containing protein</fullName>
    </recommendedName>
</protein>
<evidence type="ECO:0000256" key="1">
    <source>
        <dbReference type="ARBA" id="ARBA00007682"/>
    </source>
</evidence>
<organism evidence="6 7">
    <name type="scientific">Lactarius akahatsu</name>
    <dbReference type="NCBI Taxonomy" id="416441"/>
    <lineage>
        <taxon>Eukaryota</taxon>
        <taxon>Fungi</taxon>
        <taxon>Dikarya</taxon>
        <taxon>Basidiomycota</taxon>
        <taxon>Agaricomycotina</taxon>
        <taxon>Agaricomycetes</taxon>
        <taxon>Russulales</taxon>
        <taxon>Russulaceae</taxon>
        <taxon>Lactarius</taxon>
    </lineage>
</organism>
<feature type="compositionally biased region" description="Polar residues" evidence="4">
    <location>
        <begin position="109"/>
        <end position="123"/>
    </location>
</feature>